<keyword evidence="6 7" id="KW-0472">Membrane</keyword>
<evidence type="ECO:0000313" key="11">
    <source>
        <dbReference type="Proteomes" id="UP000243535"/>
    </source>
</evidence>
<dbReference type="GO" id="GO:0098797">
    <property type="term" value="C:plasma membrane protein complex"/>
    <property type="evidence" value="ECO:0007669"/>
    <property type="project" value="TreeGrafter"/>
</dbReference>
<evidence type="ECO:0000256" key="2">
    <source>
        <dbReference type="ARBA" id="ARBA00005236"/>
    </source>
</evidence>
<feature type="domain" description="MacB-like periplasmic core" evidence="9">
    <location>
        <begin position="19"/>
        <end position="240"/>
    </location>
</feature>
<dbReference type="EMBL" id="CYHA01000001">
    <property type="protein sequence ID" value="CUA81586.1"/>
    <property type="molecule type" value="Genomic_DNA"/>
</dbReference>
<dbReference type="OrthoDB" id="9770036at2"/>
<dbReference type="Pfam" id="PF02687">
    <property type="entry name" value="FtsX"/>
    <property type="match status" value="1"/>
</dbReference>
<dbReference type="PANTHER" id="PTHR30489">
    <property type="entry name" value="LIPOPROTEIN-RELEASING SYSTEM TRANSMEMBRANE PROTEIN LOLE"/>
    <property type="match status" value="1"/>
</dbReference>
<dbReference type="InterPro" id="IPR003838">
    <property type="entry name" value="ABC3_permease_C"/>
</dbReference>
<dbReference type="STRING" id="375574.GCA_001418035_00227"/>
<feature type="domain" description="ABC3 transporter permease C-terminal" evidence="8">
    <location>
        <begin position="280"/>
        <end position="397"/>
    </location>
</feature>
<feature type="transmembrane region" description="Helical" evidence="7">
    <location>
        <begin position="276"/>
        <end position="300"/>
    </location>
</feature>
<evidence type="ECO:0000256" key="7">
    <source>
        <dbReference type="SAM" id="Phobius"/>
    </source>
</evidence>
<dbReference type="Pfam" id="PF12704">
    <property type="entry name" value="MacB_PCD"/>
    <property type="match status" value="1"/>
</dbReference>
<proteinExistence type="inferred from homology"/>
<evidence type="ECO:0000256" key="6">
    <source>
        <dbReference type="ARBA" id="ARBA00023136"/>
    </source>
</evidence>
<dbReference type="RefSeq" id="WP_054284559.1">
    <property type="nucleotide sequence ID" value="NZ_CYHA01000001.1"/>
</dbReference>
<evidence type="ECO:0000256" key="4">
    <source>
        <dbReference type="ARBA" id="ARBA00022692"/>
    </source>
</evidence>
<keyword evidence="5 7" id="KW-1133">Transmembrane helix</keyword>
<dbReference type="InterPro" id="IPR051447">
    <property type="entry name" value="Lipoprotein-release_system"/>
</dbReference>
<dbReference type="Proteomes" id="UP000243535">
    <property type="component" value="Unassembled WGS sequence"/>
</dbReference>
<evidence type="ECO:0000313" key="10">
    <source>
        <dbReference type="EMBL" id="CUA81586.1"/>
    </source>
</evidence>
<evidence type="ECO:0000256" key="3">
    <source>
        <dbReference type="ARBA" id="ARBA00022475"/>
    </source>
</evidence>
<comment type="similarity">
    <text evidence="2">Belongs to the ABC-4 integral membrane protein family. LolC/E subfamily.</text>
</comment>
<dbReference type="PANTHER" id="PTHR30489:SF0">
    <property type="entry name" value="LIPOPROTEIN-RELEASING SYSTEM TRANSMEMBRANE PROTEIN LOLE"/>
    <property type="match status" value="1"/>
</dbReference>
<evidence type="ECO:0000256" key="5">
    <source>
        <dbReference type="ARBA" id="ARBA00022989"/>
    </source>
</evidence>
<accession>A0A0K6GSW3</accession>
<keyword evidence="10" id="KW-0449">Lipoprotein</keyword>
<reference evidence="11" key="1">
    <citation type="submission" date="2015-08" db="EMBL/GenBank/DDBJ databases">
        <authorList>
            <person name="Varghese N."/>
        </authorList>
    </citation>
    <scope>NUCLEOTIDE SEQUENCE [LARGE SCALE GENOMIC DNA]</scope>
    <source>
        <strain evidence="11">DSM 17901</strain>
    </source>
</reference>
<name>A0A0K6GSW3_9NEIS</name>
<feature type="transmembrane region" description="Helical" evidence="7">
    <location>
        <begin position="368"/>
        <end position="393"/>
    </location>
</feature>
<keyword evidence="11" id="KW-1185">Reference proteome</keyword>
<dbReference type="AlphaFoldDB" id="A0A0K6GSW3"/>
<comment type="subcellular location">
    <subcellularLocation>
        <location evidence="1">Cell membrane</location>
        <topology evidence="1">Multi-pass membrane protein</topology>
    </subcellularLocation>
</comment>
<keyword evidence="3" id="KW-1003">Cell membrane</keyword>
<protein>
    <submittedName>
        <fullName evidence="10">ABC-type transport system, involved in lipoprotein release, permease component</fullName>
    </submittedName>
</protein>
<feature type="transmembrane region" description="Helical" evidence="7">
    <location>
        <begin position="321"/>
        <end position="348"/>
    </location>
</feature>
<evidence type="ECO:0000256" key="1">
    <source>
        <dbReference type="ARBA" id="ARBA00004651"/>
    </source>
</evidence>
<evidence type="ECO:0000259" key="8">
    <source>
        <dbReference type="Pfam" id="PF02687"/>
    </source>
</evidence>
<keyword evidence="4 7" id="KW-0812">Transmembrane</keyword>
<gene>
    <name evidence="10" type="ORF">Ga0061063_0428</name>
</gene>
<organism evidence="10 11">
    <name type="scientific">Gulbenkiania indica</name>
    <dbReference type="NCBI Taxonomy" id="375574"/>
    <lineage>
        <taxon>Bacteria</taxon>
        <taxon>Pseudomonadati</taxon>
        <taxon>Pseudomonadota</taxon>
        <taxon>Betaproteobacteria</taxon>
        <taxon>Neisseriales</taxon>
        <taxon>Chromobacteriaceae</taxon>
        <taxon>Gulbenkiania</taxon>
    </lineage>
</organism>
<dbReference type="GO" id="GO:0044874">
    <property type="term" value="P:lipoprotein localization to outer membrane"/>
    <property type="evidence" value="ECO:0007669"/>
    <property type="project" value="TreeGrafter"/>
</dbReference>
<evidence type="ECO:0000259" key="9">
    <source>
        <dbReference type="Pfam" id="PF12704"/>
    </source>
</evidence>
<dbReference type="InterPro" id="IPR025857">
    <property type="entry name" value="MacB_PCD"/>
</dbReference>
<sequence length="403" mass="43230">MPFEWTVALRLLREGRFQTLLILGGVTIGVAVVVYITALVNGLQANIIDKTLSTQAHVVLKPQEDENRRLVQAPGVVMAEVEKRTQRENTIDNWQSRMAAARAVPGVRSAAAMASGPGFAEKGGVRKSVALMGVELADYLKVVRLDDKLLSGRLRLPSGAVMVGSELARELGLSVGDRLRLVGATGRTESYLISAVLDFGLKDLNRRWVLLPLRSAQTLLGYQLDITEIYLQVNDLFQAERMAPLLAARTGLMADSWQVTNAQLVTALRSQSASTLMIKTFVSLAVALGIASVMVVSVVQKRREIGILRAMGTPARRILRIFLIQGGLVGLVGSVFGSALGSAIAILFTRLVLDDRGQPMFPISVTPALLATTSLLALLVGVLAALVPALNAARLDPVEAIRG</sequence>
<feature type="transmembrane region" description="Helical" evidence="7">
    <location>
        <begin position="20"/>
        <end position="40"/>
    </location>
</feature>